<proteinExistence type="predicted"/>
<gene>
    <name evidence="2" type="ORF">QWZ12_16410</name>
</gene>
<feature type="compositionally biased region" description="Low complexity" evidence="1">
    <location>
        <begin position="91"/>
        <end position="111"/>
    </location>
</feature>
<keyword evidence="3" id="KW-1185">Reference proteome</keyword>
<dbReference type="EMBL" id="JAUFPX010000016">
    <property type="protein sequence ID" value="MDN3592181.1"/>
    <property type="molecule type" value="Genomic_DNA"/>
</dbReference>
<feature type="region of interest" description="Disordered" evidence="1">
    <location>
        <begin position="78"/>
        <end position="116"/>
    </location>
</feature>
<evidence type="ECO:0000313" key="3">
    <source>
        <dbReference type="Proteomes" id="UP001224644"/>
    </source>
</evidence>
<accession>A0ABT8BLW3</accession>
<comment type="caution">
    <text evidence="2">The sequence shown here is derived from an EMBL/GenBank/DDBJ whole genome shotgun (WGS) entry which is preliminary data.</text>
</comment>
<dbReference type="RefSeq" id="WP_238227786.1">
    <property type="nucleotide sequence ID" value="NZ_BPQD01000037.1"/>
</dbReference>
<reference evidence="3" key="1">
    <citation type="journal article" date="2019" name="Int. J. Syst. Evol. Microbiol.">
        <title>The Global Catalogue of Microorganisms (GCM) 10K type strain sequencing project: providing services to taxonomists for standard genome sequencing and annotation.</title>
        <authorList>
            <consortium name="The Broad Institute Genomics Platform"/>
            <consortium name="The Broad Institute Genome Sequencing Center for Infectious Disease"/>
            <person name="Wu L."/>
            <person name="Ma J."/>
        </authorList>
    </citation>
    <scope>NUCLEOTIDE SEQUENCE [LARGE SCALE GENOMIC DNA]</scope>
    <source>
        <strain evidence="3">CECT 7069</strain>
    </source>
</reference>
<dbReference type="Proteomes" id="UP001224644">
    <property type="component" value="Unassembled WGS sequence"/>
</dbReference>
<name>A0ABT8BLW3_9HYPH</name>
<protein>
    <submittedName>
        <fullName evidence="2">Uncharacterized protein</fullName>
    </submittedName>
</protein>
<sequence>MTDLHTATGTIWAVFGHRFAVEGPHGRFLADLGPKGVQGLTLTPGETVTVTGERKPSEIKVTRLALGDGSIRAVEWPAKPNHAKPGHAKPDQAPADPEAALAAARNAGYAPSGEVRRKPKHFEIPATKDGAAFALHIALDGALRKVELAGARAA</sequence>
<organism evidence="2 3">
    <name type="scientific">Methylobacterium adhaesivum</name>
    <dbReference type="NCBI Taxonomy" id="333297"/>
    <lineage>
        <taxon>Bacteria</taxon>
        <taxon>Pseudomonadati</taxon>
        <taxon>Pseudomonadota</taxon>
        <taxon>Alphaproteobacteria</taxon>
        <taxon>Hyphomicrobiales</taxon>
        <taxon>Methylobacteriaceae</taxon>
        <taxon>Methylobacterium</taxon>
    </lineage>
</organism>
<evidence type="ECO:0000256" key="1">
    <source>
        <dbReference type="SAM" id="MobiDB-lite"/>
    </source>
</evidence>
<evidence type="ECO:0000313" key="2">
    <source>
        <dbReference type="EMBL" id="MDN3592181.1"/>
    </source>
</evidence>